<accession>A0A0S2HYL5</accession>
<name>A0A0S2HYL5_9BACT</name>
<dbReference type="RefSeq" id="WP_157754584.1">
    <property type="nucleotide sequence ID" value="NZ_CP013118.1"/>
</dbReference>
<reference evidence="1 2" key="1">
    <citation type="submission" date="2015-11" db="EMBL/GenBank/DDBJ databases">
        <title>Description and complete genome sequence of a novel strain predominating in hypersaline microbial mats and representing a new family of the Bacteriodetes phylum.</title>
        <authorList>
            <person name="Spring S."/>
            <person name="Bunk B."/>
            <person name="Sproer C."/>
            <person name="Klenk H.-P."/>
        </authorList>
    </citation>
    <scope>NUCLEOTIDE SEQUENCE [LARGE SCALE GENOMIC DNA]</scope>
    <source>
        <strain evidence="1 2">L21-Spi-D4</strain>
    </source>
</reference>
<evidence type="ECO:0000313" key="2">
    <source>
        <dbReference type="Proteomes" id="UP000064893"/>
    </source>
</evidence>
<organism evidence="1 2">
    <name type="scientific">Salinivirga cyanobacteriivorans</name>
    <dbReference type="NCBI Taxonomy" id="1307839"/>
    <lineage>
        <taxon>Bacteria</taxon>
        <taxon>Pseudomonadati</taxon>
        <taxon>Bacteroidota</taxon>
        <taxon>Bacteroidia</taxon>
        <taxon>Bacteroidales</taxon>
        <taxon>Salinivirgaceae</taxon>
        <taxon>Salinivirga</taxon>
    </lineage>
</organism>
<dbReference type="AlphaFoldDB" id="A0A0S2HYL5"/>
<protein>
    <submittedName>
        <fullName evidence="1">Uncharacterized protein</fullName>
    </submittedName>
</protein>
<gene>
    <name evidence="1" type="ORF">L21SP5_01428</name>
</gene>
<dbReference type="STRING" id="1307839.L21SP5_01428"/>
<dbReference type="EMBL" id="CP013118">
    <property type="protein sequence ID" value="ALO15078.1"/>
    <property type="molecule type" value="Genomic_DNA"/>
</dbReference>
<proteinExistence type="predicted"/>
<dbReference type="Proteomes" id="UP000064893">
    <property type="component" value="Chromosome"/>
</dbReference>
<evidence type="ECO:0000313" key="1">
    <source>
        <dbReference type="EMBL" id="ALO15078.1"/>
    </source>
</evidence>
<keyword evidence="2" id="KW-1185">Reference proteome</keyword>
<sequence>MNRAIIRRLAEHINAEHVEVHAHDYIELPNNMWVKLGFSWRVPSRLVSGQVMTIEN</sequence>
<dbReference type="KEGG" id="blq:L21SP5_01428"/>